<organism evidence="4 5">
    <name type="scientific">Enemella evansiae</name>
    <dbReference type="NCBI Taxonomy" id="2016499"/>
    <lineage>
        <taxon>Bacteria</taxon>
        <taxon>Bacillati</taxon>
        <taxon>Actinomycetota</taxon>
        <taxon>Actinomycetes</taxon>
        <taxon>Propionibacteriales</taxon>
        <taxon>Propionibacteriaceae</taxon>
        <taxon>Enemella</taxon>
    </lineage>
</organism>
<evidence type="ECO:0000313" key="4">
    <source>
        <dbReference type="EMBL" id="OYO17498.1"/>
    </source>
</evidence>
<accession>A0A255GNV7</accession>
<proteinExistence type="predicted"/>
<comment type="caution">
    <text evidence="4">The sequence shown here is derived from an EMBL/GenBank/DDBJ whole genome shotgun (WGS) entry which is preliminary data.</text>
</comment>
<dbReference type="AlphaFoldDB" id="A0A255GNV7"/>
<evidence type="ECO:0000259" key="3">
    <source>
        <dbReference type="Pfam" id="PF22725"/>
    </source>
</evidence>
<keyword evidence="5" id="KW-1185">Reference proteome</keyword>
<dbReference type="Pfam" id="PF22725">
    <property type="entry name" value="GFO_IDH_MocA_C3"/>
    <property type="match status" value="1"/>
</dbReference>
<dbReference type="SUPFAM" id="SSF51735">
    <property type="entry name" value="NAD(P)-binding Rossmann-fold domains"/>
    <property type="match status" value="1"/>
</dbReference>
<feature type="domain" description="GFO/IDH/MocA-like oxidoreductase" evidence="3">
    <location>
        <begin position="127"/>
        <end position="243"/>
    </location>
</feature>
<dbReference type="GO" id="GO:0000166">
    <property type="term" value="F:nucleotide binding"/>
    <property type="evidence" value="ECO:0007669"/>
    <property type="project" value="InterPro"/>
</dbReference>
<dbReference type="EMBL" id="NMVO01000001">
    <property type="protein sequence ID" value="OYO17498.1"/>
    <property type="molecule type" value="Genomic_DNA"/>
</dbReference>
<dbReference type="Proteomes" id="UP000215896">
    <property type="component" value="Unassembled WGS sequence"/>
</dbReference>
<dbReference type="InterPro" id="IPR055170">
    <property type="entry name" value="GFO_IDH_MocA-like_dom"/>
</dbReference>
<dbReference type="InterPro" id="IPR000683">
    <property type="entry name" value="Gfo/Idh/MocA-like_OxRdtase_N"/>
</dbReference>
<dbReference type="Gene3D" id="3.40.50.720">
    <property type="entry name" value="NAD(P)-binding Rossmann-like Domain"/>
    <property type="match status" value="1"/>
</dbReference>
<reference evidence="4 5" key="1">
    <citation type="submission" date="2017-07" db="EMBL/GenBank/DDBJ databases">
        <title>Draft whole genome sequences of clinical Proprionibacteriaceae strains.</title>
        <authorList>
            <person name="Bernier A.-M."/>
            <person name="Bernard K."/>
            <person name="Domingo M.-C."/>
        </authorList>
    </citation>
    <scope>NUCLEOTIDE SEQUENCE [LARGE SCALE GENOMIC DNA]</scope>
    <source>
        <strain evidence="4 5">NML 030167</strain>
    </source>
</reference>
<protein>
    <submittedName>
        <fullName evidence="4">Oxidoreductase</fullName>
    </submittedName>
</protein>
<dbReference type="OrthoDB" id="179913at2"/>
<feature type="region of interest" description="Disordered" evidence="1">
    <location>
        <begin position="342"/>
        <end position="366"/>
    </location>
</feature>
<evidence type="ECO:0000259" key="2">
    <source>
        <dbReference type="Pfam" id="PF01408"/>
    </source>
</evidence>
<dbReference type="PANTHER" id="PTHR43377">
    <property type="entry name" value="BILIVERDIN REDUCTASE A"/>
    <property type="match status" value="1"/>
</dbReference>
<evidence type="ECO:0000256" key="1">
    <source>
        <dbReference type="SAM" id="MobiDB-lite"/>
    </source>
</evidence>
<sequence>MLRIAVAGAGLIGRRHLAAIQAYAGTEVCAIADPAPAAAELADELAVPGYASVADLLAAQRPDGVILATPNLRHHADGLAVLRAGIPVLVEKPLATTVAEAAELVALAQAGGVPLLTGHHRNHSAIMRTAREVIASGRLGRLVAVQGSACFRKPDDYFEVGGGWRRRSGGGPIQLNLIHEVDNLHQLLGPVVEVQAMTSAAARGFEVEDTAGILLRFANGALGSFLLSDVAASARSWEQTSGENPDYDHHDDEDAYVVMGIDGSLAIPTMRLKSFADRASWTEPLIGERVPVPAVDPIDTQLAHFAAVIRGDQQPVCDGAAGLAAVATIDAILTAARTGGTVTVPTPGNERNPHAHGKLDPAPASR</sequence>
<dbReference type="PANTHER" id="PTHR43377:SF8">
    <property type="entry name" value="BLR3664 PROTEIN"/>
    <property type="match status" value="1"/>
</dbReference>
<dbReference type="Gene3D" id="3.30.360.10">
    <property type="entry name" value="Dihydrodipicolinate Reductase, domain 2"/>
    <property type="match status" value="1"/>
</dbReference>
<gene>
    <name evidence="4" type="ORF">CGZ94_00885</name>
</gene>
<dbReference type="Pfam" id="PF01408">
    <property type="entry name" value="GFO_IDH_MocA"/>
    <property type="match status" value="1"/>
</dbReference>
<dbReference type="InterPro" id="IPR036291">
    <property type="entry name" value="NAD(P)-bd_dom_sf"/>
</dbReference>
<dbReference type="RefSeq" id="WP_094404334.1">
    <property type="nucleotide sequence ID" value="NZ_NMVO01000001.1"/>
</dbReference>
<evidence type="ECO:0000313" key="5">
    <source>
        <dbReference type="Proteomes" id="UP000215896"/>
    </source>
</evidence>
<feature type="domain" description="Gfo/Idh/MocA-like oxidoreductase N-terminal" evidence="2">
    <location>
        <begin position="2"/>
        <end position="119"/>
    </location>
</feature>
<dbReference type="SUPFAM" id="SSF55347">
    <property type="entry name" value="Glyceraldehyde-3-phosphate dehydrogenase-like, C-terminal domain"/>
    <property type="match status" value="1"/>
</dbReference>
<dbReference type="InterPro" id="IPR051450">
    <property type="entry name" value="Gfo/Idh/MocA_Oxidoreductases"/>
</dbReference>
<name>A0A255GNV7_9ACTN</name>